<dbReference type="InterPro" id="IPR015391">
    <property type="entry name" value="SurA_N"/>
</dbReference>
<evidence type="ECO:0000259" key="3">
    <source>
        <dbReference type="Pfam" id="PF09312"/>
    </source>
</evidence>
<dbReference type="Gene3D" id="1.10.4030.10">
    <property type="entry name" value="Porin chaperone SurA, peptide-binding domain"/>
    <property type="match status" value="1"/>
</dbReference>
<feature type="domain" description="SurA N-terminal" evidence="3">
    <location>
        <begin position="24"/>
        <end position="142"/>
    </location>
</feature>
<keyword evidence="2" id="KW-0413">Isomerase</keyword>
<dbReference type="GO" id="GO:0003755">
    <property type="term" value="F:peptidyl-prolyl cis-trans isomerase activity"/>
    <property type="evidence" value="ECO:0007669"/>
    <property type="project" value="UniProtKB-KW"/>
</dbReference>
<reference evidence="4" key="1">
    <citation type="submission" date="2018-05" db="EMBL/GenBank/DDBJ databases">
        <authorList>
            <person name="Lanie J.A."/>
            <person name="Ng W.-L."/>
            <person name="Kazmierczak K.M."/>
            <person name="Andrzejewski T.M."/>
            <person name="Davidsen T.M."/>
            <person name="Wayne K.J."/>
            <person name="Tettelin H."/>
            <person name="Glass J.I."/>
            <person name="Rusch D."/>
            <person name="Podicherti R."/>
            <person name="Tsui H.-C.T."/>
            <person name="Winkler M.E."/>
        </authorList>
    </citation>
    <scope>NUCLEOTIDE SEQUENCE</scope>
</reference>
<dbReference type="Pfam" id="PF09312">
    <property type="entry name" value="SurA_N"/>
    <property type="match status" value="1"/>
</dbReference>
<sequence length="193" mass="21669">MKKLGSLIILLAFSLYGQAALVLLDRVAVIVDEDVIMQSEIDERLLTIKAQIAAQPGAKAPLDEVLQEQITERLIVESLQLQTADRAGIRISDDELNQALASIAYQNQMDLGQFRIALANDGVSWAQMREQVRREFAISRVQQGIMRRRIQITEQEVQNFLATELGETVTSDEYRLGHILLDLTSNPAPDKIR</sequence>
<evidence type="ECO:0000256" key="1">
    <source>
        <dbReference type="ARBA" id="ARBA00022729"/>
    </source>
</evidence>
<feature type="non-terminal residue" evidence="4">
    <location>
        <position position="193"/>
    </location>
</feature>
<evidence type="ECO:0000256" key="2">
    <source>
        <dbReference type="ARBA" id="ARBA00023110"/>
    </source>
</evidence>
<dbReference type="InterPro" id="IPR050280">
    <property type="entry name" value="OMP_Chaperone_SurA"/>
</dbReference>
<accession>A0A383D5C0</accession>
<dbReference type="PANTHER" id="PTHR47637">
    <property type="entry name" value="CHAPERONE SURA"/>
    <property type="match status" value="1"/>
</dbReference>
<gene>
    <name evidence="4" type="ORF">METZ01_LOCUS492309</name>
</gene>
<dbReference type="SUPFAM" id="SSF109998">
    <property type="entry name" value="Triger factor/SurA peptide-binding domain-like"/>
    <property type="match status" value="1"/>
</dbReference>
<proteinExistence type="predicted"/>
<keyword evidence="2" id="KW-0697">Rotamase</keyword>
<evidence type="ECO:0000313" key="4">
    <source>
        <dbReference type="EMBL" id="SVE39455.1"/>
    </source>
</evidence>
<protein>
    <recommendedName>
        <fullName evidence="3">SurA N-terminal domain-containing protein</fullName>
    </recommendedName>
</protein>
<dbReference type="EMBL" id="UINC01214292">
    <property type="protein sequence ID" value="SVE39455.1"/>
    <property type="molecule type" value="Genomic_DNA"/>
</dbReference>
<dbReference type="InterPro" id="IPR027304">
    <property type="entry name" value="Trigger_fact/SurA_dom_sf"/>
</dbReference>
<name>A0A383D5C0_9ZZZZ</name>
<dbReference type="PANTHER" id="PTHR47637:SF1">
    <property type="entry name" value="CHAPERONE SURA"/>
    <property type="match status" value="1"/>
</dbReference>
<dbReference type="AlphaFoldDB" id="A0A383D5C0"/>
<organism evidence="4">
    <name type="scientific">marine metagenome</name>
    <dbReference type="NCBI Taxonomy" id="408172"/>
    <lineage>
        <taxon>unclassified sequences</taxon>
        <taxon>metagenomes</taxon>
        <taxon>ecological metagenomes</taxon>
    </lineage>
</organism>
<keyword evidence="1" id="KW-0732">Signal</keyword>